<evidence type="ECO:0000256" key="1">
    <source>
        <dbReference type="ARBA" id="ARBA00001913"/>
    </source>
</evidence>
<dbReference type="GO" id="GO:0018114">
    <property type="term" value="F:threonine racemase activity"/>
    <property type="evidence" value="ECO:0007669"/>
    <property type="project" value="TreeGrafter"/>
</dbReference>
<comment type="cofactor">
    <cofactor evidence="1">
        <name>Ca(2+)</name>
        <dbReference type="ChEBI" id="CHEBI:29108"/>
    </cofactor>
</comment>
<dbReference type="GO" id="GO:0070179">
    <property type="term" value="P:D-serine biosynthetic process"/>
    <property type="evidence" value="ECO:0007669"/>
    <property type="project" value="TreeGrafter"/>
</dbReference>
<dbReference type="GO" id="GO:0003941">
    <property type="term" value="F:L-serine ammonia-lyase activity"/>
    <property type="evidence" value="ECO:0007669"/>
    <property type="project" value="TreeGrafter"/>
</dbReference>
<evidence type="ECO:0000256" key="6">
    <source>
        <dbReference type="ARBA" id="ARBA00022842"/>
    </source>
</evidence>
<comment type="similarity">
    <text evidence="5">Belongs to the serine/threonine dehydratase family.</text>
</comment>
<evidence type="ECO:0000313" key="10">
    <source>
        <dbReference type="EMBL" id="GFE51319.1"/>
    </source>
</evidence>
<evidence type="ECO:0000256" key="7">
    <source>
        <dbReference type="ARBA" id="ARBA00022898"/>
    </source>
</evidence>
<organism evidence="10 11">
    <name type="scientific">Roseobacter cerasinus</name>
    <dbReference type="NCBI Taxonomy" id="2602289"/>
    <lineage>
        <taxon>Bacteria</taxon>
        <taxon>Pseudomonadati</taxon>
        <taxon>Pseudomonadota</taxon>
        <taxon>Alphaproteobacteria</taxon>
        <taxon>Rhodobacterales</taxon>
        <taxon>Roseobacteraceae</taxon>
        <taxon>Roseobacter</taxon>
    </lineage>
</organism>
<dbReference type="PANTHER" id="PTHR43050:SF1">
    <property type="entry name" value="SERINE RACEMASE"/>
    <property type="match status" value="1"/>
</dbReference>
<dbReference type="InterPro" id="IPR000634">
    <property type="entry name" value="Ser/Thr_deHydtase_PyrdxlP-BS"/>
</dbReference>
<evidence type="ECO:0000256" key="3">
    <source>
        <dbReference type="ARBA" id="ARBA00001936"/>
    </source>
</evidence>
<comment type="cofactor">
    <cofactor evidence="3">
        <name>Mn(2+)</name>
        <dbReference type="ChEBI" id="CHEBI:29035"/>
    </cofactor>
</comment>
<reference evidence="10 11" key="1">
    <citation type="submission" date="2019-12" db="EMBL/GenBank/DDBJ databases">
        <title>Roseobacter cerasinus sp. nov., isolated from seawater around aquaculture.</title>
        <authorList>
            <person name="Muramatsu S."/>
            <person name="Takabe Y."/>
            <person name="Mori K."/>
            <person name="Takaichi S."/>
            <person name="Hanada S."/>
        </authorList>
    </citation>
    <scope>NUCLEOTIDE SEQUENCE [LARGE SCALE GENOMIC DNA]</scope>
    <source>
        <strain evidence="10 11">AI77</strain>
    </source>
</reference>
<comment type="caution">
    <text evidence="10">The sequence shown here is derived from an EMBL/GenBank/DDBJ whole genome shotgun (WGS) entry which is preliminary data.</text>
</comment>
<keyword evidence="7" id="KW-0663">Pyridoxal phosphate</keyword>
<dbReference type="CDD" id="cd01562">
    <property type="entry name" value="Thr-dehyd"/>
    <property type="match status" value="1"/>
</dbReference>
<evidence type="ECO:0000256" key="2">
    <source>
        <dbReference type="ARBA" id="ARBA00001933"/>
    </source>
</evidence>
<dbReference type="AlphaFoldDB" id="A0A640VTG2"/>
<dbReference type="InterPro" id="IPR001926">
    <property type="entry name" value="TrpB-like_PALP"/>
</dbReference>
<comment type="cofactor">
    <cofactor evidence="2">
        <name>pyridoxal 5'-phosphate</name>
        <dbReference type="ChEBI" id="CHEBI:597326"/>
    </cofactor>
</comment>
<gene>
    <name evidence="10" type="ORF">So717_30720</name>
</gene>
<dbReference type="GO" id="GO:0000287">
    <property type="term" value="F:magnesium ion binding"/>
    <property type="evidence" value="ECO:0007669"/>
    <property type="project" value="TreeGrafter"/>
</dbReference>
<name>A0A640VTG2_9RHOB</name>
<keyword evidence="8" id="KW-0456">Lyase</keyword>
<dbReference type="EMBL" id="BLIV01000006">
    <property type="protein sequence ID" value="GFE51319.1"/>
    <property type="molecule type" value="Genomic_DNA"/>
</dbReference>
<evidence type="ECO:0000313" key="11">
    <source>
        <dbReference type="Proteomes" id="UP000436522"/>
    </source>
</evidence>
<dbReference type="Proteomes" id="UP000436522">
    <property type="component" value="Unassembled WGS sequence"/>
</dbReference>
<dbReference type="Pfam" id="PF00291">
    <property type="entry name" value="PALP"/>
    <property type="match status" value="1"/>
</dbReference>
<evidence type="ECO:0000256" key="4">
    <source>
        <dbReference type="ARBA" id="ARBA00001946"/>
    </source>
</evidence>
<dbReference type="FunFam" id="3.40.50.1100:FF:000005">
    <property type="entry name" value="Threonine dehydratase catabolic"/>
    <property type="match status" value="1"/>
</dbReference>
<dbReference type="SUPFAM" id="SSF53686">
    <property type="entry name" value="Tryptophan synthase beta subunit-like PLP-dependent enzymes"/>
    <property type="match status" value="1"/>
</dbReference>
<evidence type="ECO:0000256" key="5">
    <source>
        <dbReference type="ARBA" id="ARBA00010869"/>
    </source>
</evidence>
<sequence length="334" mass="34920">MNIDMIRAAAERLRGHARRTPLLSSPFLDEIAGRRVWIKAECLQHTGSFKFRGAWSAVSALPDDVRARGVLAFSSGNHAQGVALAARAHGVPATIIMPQDAPRVKIDNTRQLGAEVILYDRAAGEDRDEIGAVLEAERGLTLVKPYDDPQVIAGQGTTGLEIAEQAAEVGIAQADVIVCCGGGGLSSGIALALNAEAPGLRVRTAEPEDFDDVARSLHSGRVERNTRLSGSLCDAIVTPQPGVLTFPILRRLAGPGFAVPEADALRAVALAFTRLKVVAEPGGAVALAAALFQPDTLAGDDVIVTISGGNIDPDVFQRALSTLETAPYSRGSAA</sequence>
<dbReference type="PROSITE" id="PS00165">
    <property type="entry name" value="DEHYDRATASE_SER_THR"/>
    <property type="match status" value="1"/>
</dbReference>
<accession>A0A640VTG2</accession>
<dbReference type="RefSeq" id="WP_159978931.1">
    <property type="nucleotide sequence ID" value="NZ_BLIV01000006.1"/>
</dbReference>
<evidence type="ECO:0000256" key="8">
    <source>
        <dbReference type="ARBA" id="ARBA00023239"/>
    </source>
</evidence>
<dbReference type="Gene3D" id="3.40.50.1100">
    <property type="match status" value="2"/>
</dbReference>
<keyword evidence="11" id="KW-1185">Reference proteome</keyword>
<dbReference type="PANTHER" id="PTHR43050">
    <property type="entry name" value="SERINE / THREONINE RACEMASE FAMILY MEMBER"/>
    <property type="match status" value="1"/>
</dbReference>
<dbReference type="GO" id="GO:0030170">
    <property type="term" value="F:pyridoxal phosphate binding"/>
    <property type="evidence" value="ECO:0007669"/>
    <property type="project" value="InterPro"/>
</dbReference>
<proteinExistence type="inferred from homology"/>
<dbReference type="GO" id="GO:0005524">
    <property type="term" value="F:ATP binding"/>
    <property type="evidence" value="ECO:0007669"/>
    <property type="project" value="TreeGrafter"/>
</dbReference>
<evidence type="ECO:0000259" key="9">
    <source>
        <dbReference type="Pfam" id="PF00291"/>
    </source>
</evidence>
<dbReference type="InterPro" id="IPR036052">
    <property type="entry name" value="TrpB-like_PALP_sf"/>
</dbReference>
<keyword evidence="6" id="KW-0460">Magnesium</keyword>
<protein>
    <submittedName>
        <fullName evidence="10">Serine/threonine dehydratase</fullName>
    </submittedName>
</protein>
<comment type="cofactor">
    <cofactor evidence="4">
        <name>Mg(2+)</name>
        <dbReference type="ChEBI" id="CHEBI:18420"/>
    </cofactor>
</comment>
<dbReference type="OrthoDB" id="9811476at2"/>
<feature type="domain" description="Tryptophan synthase beta chain-like PALP" evidence="9">
    <location>
        <begin position="15"/>
        <end position="306"/>
    </location>
</feature>
<dbReference type="GO" id="GO:0030378">
    <property type="term" value="F:serine racemase activity"/>
    <property type="evidence" value="ECO:0007669"/>
    <property type="project" value="TreeGrafter"/>
</dbReference>